<name>A0A7H9B9Z7_ZYGMR</name>
<reference evidence="3 4" key="1">
    <citation type="submission" date="2020-07" db="EMBL/GenBank/DDBJ databases">
        <title>The yeast mating-type switching endonuclease HO is a domesticated member of an unorthodox homing genetic element family.</title>
        <authorList>
            <person name="Coughlan A.Y."/>
            <person name="Lombardi L."/>
            <person name="Braun-Galleani S."/>
            <person name="Martos A.R."/>
            <person name="Galeote V."/>
            <person name="Bigey F."/>
            <person name="Dequin S."/>
            <person name="Byrne K.P."/>
            <person name="Wolfe K.H."/>
        </authorList>
    </citation>
    <scope>NUCLEOTIDE SEQUENCE [LARGE SCALE GENOMIC DNA]</scope>
    <source>
        <strain evidence="3 4">NRRL Y-6702</strain>
    </source>
</reference>
<dbReference type="Proteomes" id="UP000509704">
    <property type="component" value="Chromosome 7"/>
</dbReference>
<dbReference type="EMBL" id="CP058610">
    <property type="protein sequence ID" value="QLG74542.1"/>
    <property type="molecule type" value="Genomic_DNA"/>
</dbReference>
<protein>
    <recommendedName>
        <fullName evidence="2">F-box protein Hrt3/FBXO9 C-terminal domain-containing protein</fullName>
    </recommendedName>
</protein>
<dbReference type="RefSeq" id="XP_037146267.1">
    <property type="nucleotide sequence ID" value="XM_037290372.1"/>
</dbReference>
<gene>
    <name evidence="3" type="ORF">HG535_0G04250</name>
</gene>
<feature type="domain" description="F-box protein Hrt3/FBXO9 C-terminal" evidence="2">
    <location>
        <begin position="182"/>
        <end position="283"/>
    </location>
</feature>
<dbReference type="AlphaFoldDB" id="A0A7H9B9Z7"/>
<dbReference type="KEGG" id="zmk:HG535_0G04250"/>
<dbReference type="PANTHER" id="PTHR12874:SF9">
    <property type="entry name" value="F-BOX ONLY PROTEIN 48"/>
    <property type="match status" value="1"/>
</dbReference>
<sequence length="350" mass="41265">MIEQNLQDDCFQIADSNCHEAIVTWEKGALKEKQGSMTDAIRFYRQALKLHDNVEKLYREKVQKDWKLQKQLQELKLEQDKGSTHDDLDNDSKTFDIKNEEEIEKQELPPCWLFEMLPDDVILRIVAHTVLVSGTAWINLSLTCAKFNELCFHNSAPFKTFASYMYSRQNYEKAAPTLEFDRNWGCDYQKMLKERPYVHFEGIYISTVNYLRHGANAEGSSSLINPIHMITYYRYFRFYPDGYCLRLLTTEDPTQVVNHFSRKSPPKDSGLSRWTLRVVDGVGTLEICRTSEKYSFTEEFEIRNRANRRHQKLKWLHSTVIDRNNNVSECSLRNEKPFFFSKVKSYADHD</sequence>
<dbReference type="PANTHER" id="PTHR12874">
    <property type="entry name" value="F-BOX ONLY PROTEIN 48-RELATED"/>
    <property type="match status" value="1"/>
</dbReference>
<proteinExistence type="predicted"/>
<dbReference type="InterPro" id="IPR045464">
    <property type="entry name" value="Hrt3/FBXO9_C"/>
</dbReference>
<dbReference type="GO" id="GO:0005737">
    <property type="term" value="C:cytoplasm"/>
    <property type="evidence" value="ECO:0007669"/>
    <property type="project" value="TreeGrafter"/>
</dbReference>
<dbReference type="GO" id="GO:0019005">
    <property type="term" value="C:SCF ubiquitin ligase complex"/>
    <property type="evidence" value="ECO:0007669"/>
    <property type="project" value="TreeGrafter"/>
</dbReference>
<keyword evidence="1" id="KW-0833">Ubl conjugation pathway</keyword>
<dbReference type="GO" id="GO:0031146">
    <property type="term" value="P:SCF-dependent proteasomal ubiquitin-dependent protein catabolic process"/>
    <property type="evidence" value="ECO:0007669"/>
    <property type="project" value="TreeGrafter"/>
</dbReference>
<dbReference type="OrthoDB" id="2117972at2759"/>
<organism evidence="3 4">
    <name type="scientific">Zygotorulaspora mrakii</name>
    <name type="common">Zygosaccharomyces mrakii</name>
    <dbReference type="NCBI Taxonomy" id="42260"/>
    <lineage>
        <taxon>Eukaryota</taxon>
        <taxon>Fungi</taxon>
        <taxon>Dikarya</taxon>
        <taxon>Ascomycota</taxon>
        <taxon>Saccharomycotina</taxon>
        <taxon>Saccharomycetes</taxon>
        <taxon>Saccharomycetales</taxon>
        <taxon>Saccharomycetaceae</taxon>
        <taxon>Zygotorulaspora</taxon>
    </lineage>
</organism>
<dbReference type="Pfam" id="PF19270">
    <property type="entry name" value="FBO_C"/>
    <property type="match status" value="1"/>
</dbReference>
<evidence type="ECO:0000256" key="1">
    <source>
        <dbReference type="ARBA" id="ARBA00022786"/>
    </source>
</evidence>
<evidence type="ECO:0000259" key="2">
    <source>
        <dbReference type="Pfam" id="PF19270"/>
    </source>
</evidence>
<evidence type="ECO:0000313" key="4">
    <source>
        <dbReference type="Proteomes" id="UP000509704"/>
    </source>
</evidence>
<dbReference type="CDD" id="cd09917">
    <property type="entry name" value="F-box_SF"/>
    <property type="match status" value="1"/>
</dbReference>
<keyword evidence="4" id="KW-1185">Reference proteome</keyword>
<dbReference type="GeneID" id="59238325"/>
<accession>A0A7H9B9Z7</accession>
<evidence type="ECO:0000313" key="3">
    <source>
        <dbReference type="EMBL" id="QLG74542.1"/>
    </source>
</evidence>